<proteinExistence type="predicted"/>
<reference evidence="1 2" key="1">
    <citation type="journal article" date="2019" name="Genome Biol. Evol.">
        <title>Insights into the evolution of the New World diploid cottons (Gossypium, subgenus Houzingenia) based on genome sequencing.</title>
        <authorList>
            <person name="Grover C.E."/>
            <person name="Arick M.A. 2nd"/>
            <person name="Thrash A."/>
            <person name="Conover J.L."/>
            <person name="Sanders W.S."/>
            <person name="Peterson D.G."/>
            <person name="Frelichowski J.E."/>
            <person name="Scheffler J.A."/>
            <person name="Scheffler B.E."/>
            <person name="Wendel J.F."/>
        </authorList>
    </citation>
    <scope>NUCLEOTIDE SEQUENCE [LARGE SCALE GENOMIC DNA]</scope>
    <source>
        <strain evidence="1">0</strain>
        <tissue evidence="1">Leaf</tissue>
    </source>
</reference>
<accession>A0A7J9I5I8</accession>
<keyword evidence="2" id="KW-1185">Reference proteome</keyword>
<name>A0A7J9I5I8_9ROSI</name>
<dbReference type="AlphaFoldDB" id="A0A7J9I5I8"/>
<gene>
    <name evidence="1" type="ORF">Gohar_022105</name>
</gene>
<organism evidence="1 2">
    <name type="scientific">Gossypium harknessii</name>
    <dbReference type="NCBI Taxonomy" id="34285"/>
    <lineage>
        <taxon>Eukaryota</taxon>
        <taxon>Viridiplantae</taxon>
        <taxon>Streptophyta</taxon>
        <taxon>Embryophyta</taxon>
        <taxon>Tracheophyta</taxon>
        <taxon>Spermatophyta</taxon>
        <taxon>Magnoliopsida</taxon>
        <taxon>eudicotyledons</taxon>
        <taxon>Gunneridae</taxon>
        <taxon>Pentapetalae</taxon>
        <taxon>rosids</taxon>
        <taxon>malvids</taxon>
        <taxon>Malvales</taxon>
        <taxon>Malvaceae</taxon>
        <taxon>Malvoideae</taxon>
        <taxon>Gossypium</taxon>
    </lineage>
</organism>
<evidence type="ECO:0000313" key="1">
    <source>
        <dbReference type="EMBL" id="MBA0817391.1"/>
    </source>
</evidence>
<dbReference type="EMBL" id="JABFAD010000251">
    <property type="protein sequence ID" value="MBA0817391.1"/>
    <property type="molecule type" value="Genomic_DNA"/>
</dbReference>
<comment type="caution">
    <text evidence="1">The sequence shown here is derived from an EMBL/GenBank/DDBJ whole genome shotgun (WGS) entry which is preliminary data.</text>
</comment>
<evidence type="ECO:0000313" key="2">
    <source>
        <dbReference type="Proteomes" id="UP000593560"/>
    </source>
</evidence>
<dbReference type="Proteomes" id="UP000593560">
    <property type="component" value="Unassembled WGS sequence"/>
</dbReference>
<sequence>MDTVLTVVEVHTALVPVS</sequence>
<protein>
    <submittedName>
        <fullName evidence="1">Uncharacterized protein</fullName>
    </submittedName>
</protein>